<dbReference type="AlphaFoldDB" id="A0A103E774"/>
<protein>
    <submittedName>
        <fullName evidence="2">Uncharacterized protein</fullName>
    </submittedName>
</protein>
<dbReference type="Proteomes" id="UP000062788">
    <property type="component" value="Unassembled WGS sequence"/>
</dbReference>
<feature type="region of interest" description="Disordered" evidence="1">
    <location>
        <begin position="1"/>
        <end position="73"/>
    </location>
</feature>
<evidence type="ECO:0000256" key="1">
    <source>
        <dbReference type="SAM" id="MobiDB-lite"/>
    </source>
</evidence>
<dbReference type="EMBL" id="LOWA01000014">
    <property type="protein sequence ID" value="KVE29380.1"/>
    <property type="molecule type" value="Genomic_DNA"/>
</dbReference>
<reference evidence="2 3" key="1">
    <citation type="submission" date="2015-11" db="EMBL/GenBank/DDBJ databases">
        <title>Expanding the genomic diversity of Burkholderia species for the development of highly accurate diagnostics.</title>
        <authorList>
            <person name="Sahl J."/>
            <person name="Keim P."/>
            <person name="Wagner D."/>
        </authorList>
    </citation>
    <scope>NUCLEOTIDE SEQUENCE [LARGE SCALE GENOMIC DNA]</scope>
    <source>
        <strain evidence="2 3">TSV85</strain>
    </source>
</reference>
<evidence type="ECO:0000313" key="3">
    <source>
        <dbReference type="Proteomes" id="UP000062788"/>
    </source>
</evidence>
<evidence type="ECO:0000313" key="2">
    <source>
        <dbReference type="EMBL" id="KVE29380.1"/>
    </source>
</evidence>
<name>A0A103E774_9BURK</name>
<comment type="caution">
    <text evidence="2">The sequence shown here is derived from an EMBL/GenBank/DDBJ whole genome shotgun (WGS) entry which is preliminary data.</text>
</comment>
<sequence length="73" mass="7979">MLPARRRSTLGTTTRRSRTIHRKPASAGAGPSRRRRGGHRTVCARGRRGHAVPVARRAATRRRVAVSRSASGK</sequence>
<gene>
    <name evidence="2" type="ORF">WS67_05905</name>
</gene>
<keyword evidence="3" id="KW-1185">Reference proteome</keyword>
<proteinExistence type="predicted"/>
<feature type="compositionally biased region" description="Basic residues" evidence="1">
    <location>
        <begin position="15"/>
        <end position="24"/>
    </location>
</feature>
<organism evidence="2 3">
    <name type="scientific">Burkholderia singularis</name>
    <dbReference type="NCBI Taxonomy" id="1503053"/>
    <lineage>
        <taxon>Bacteria</taxon>
        <taxon>Pseudomonadati</taxon>
        <taxon>Pseudomonadota</taxon>
        <taxon>Betaproteobacteria</taxon>
        <taxon>Burkholderiales</taxon>
        <taxon>Burkholderiaceae</taxon>
        <taxon>Burkholderia</taxon>
        <taxon>pseudomallei group</taxon>
    </lineage>
</organism>
<accession>A0A103E774</accession>